<dbReference type="EMBL" id="JACAGJ010000001">
    <property type="protein sequence ID" value="MDM1070898.1"/>
    <property type="molecule type" value="Genomic_DNA"/>
</dbReference>
<protein>
    <submittedName>
        <fullName evidence="1">Uncharacterized protein</fullName>
    </submittedName>
</protein>
<gene>
    <name evidence="1" type="ORF">HX001_00160</name>
</gene>
<dbReference type="RefSeq" id="WP_286491303.1">
    <property type="nucleotide sequence ID" value="NZ_JACAGJ010000001.1"/>
</dbReference>
<reference evidence="1" key="1">
    <citation type="submission" date="2020-06" db="EMBL/GenBank/DDBJ databases">
        <authorList>
            <person name="Dong N."/>
        </authorList>
    </citation>
    <scope>NUCLEOTIDE SEQUENCE</scope>
    <source>
        <strain evidence="1">R655-4</strain>
    </source>
</reference>
<evidence type="ECO:0000313" key="2">
    <source>
        <dbReference type="Proteomes" id="UP001170959"/>
    </source>
</evidence>
<accession>A0AAJ1QB89</accession>
<evidence type="ECO:0000313" key="1">
    <source>
        <dbReference type="EMBL" id="MDM1070898.1"/>
    </source>
</evidence>
<dbReference type="AlphaFoldDB" id="A0AAJ1QB89"/>
<name>A0AAJ1QB89_9FLAO</name>
<organism evidence="1 2">
    <name type="scientific">Empedobacter brevis</name>
    <dbReference type="NCBI Taxonomy" id="247"/>
    <lineage>
        <taxon>Bacteria</taxon>
        <taxon>Pseudomonadati</taxon>
        <taxon>Bacteroidota</taxon>
        <taxon>Flavobacteriia</taxon>
        <taxon>Flavobacteriales</taxon>
        <taxon>Weeksellaceae</taxon>
        <taxon>Empedobacter</taxon>
    </lineage>
</organism>
<sequence>MWHKVNFHQLVVQLMPTFLRKPRHISFLMLFSTEIQDVYDNWKEKRKRDLIWLNHNSQVFSMEKILNDEFDNIDRRIRILDSVLYEPQYVWTLGENNPMILYKLNEIQPSDVEDVYLWQDNDYDGGVDFYVALPYQMNVEVLTIQISAVLKRYKLASKRFKLINYE</sequence>
<reference evidence="1" key="2">
    <citation type="journal article" date="2022" name="Sci. Total Environ.">
        <title>Prevalence, transmission, and molecular epidemiology of tet(X)-positive bacteria among humans, animals, and environmental niches in China: An epidemiological, and genomic-based study.</title>
        <authorList>
            <person name="Dong N."/>
            <person name="Zeng Y."/>
            <person name="Cai C."/>
            <person name="Sun C."/>
            <person name="Lu J."/>
            <person name="Liu C."/>
            <person name="Zhou H."/>
            <person name="Sun Q."/>
            <person name="Shu L."/>
            <person name="Wang H."/>
            <person name="Wang Y."/>
            <person name="Wang S."/>
            <person name="Wu C."/>
            <person name="Chan E.W."/>
            <person name="Chen G."/>
            <person name="Shen Z."/>
            <person name="Chen S."/>
            <person name="Zhang R."/>
        </authorList>
    </citation>
    <scope>NUCLEOTIDE SEQUENCE</scope>
    <source>
        <strain evidence="1">R655-4</strain>
    </source>
</reference>
<proteinExistence type="predicted"/>
<dbReference type="Proteomes" id="UP001170959">
    <property type="component" value="Unassembled WGS sequence"/>
</dbReference>
<comment type="caution">
    <text evidence="1">The sequence shown here is derived from an EMBL/GenBank/DDBJ whole genome shotgun (WGS) entry which is preliminary data.</text>
</comment>